<reference evidence="1 2" key="1">
    <citation type="journal article" date="2004" name="Nat. Biotechnol.">
        <title>The genome sequence of the capnophilic rumen bacterium Mannheimia succiniciproducens.</title>
        <authorList>
            <person name="Hong S.H."/>
            <person name="Kim J.S."/>
            <person name="Lee S.Y."/>
            <person name="In Y.H."/>
            <person name="Choi S.S."/>
            <person name="Rih J.-K."/>
            <person name="Kim C.H."/>
            <person name="Jeong H."/>
            <person name="Hur C.G."/>
            <person name="Kim J.J."/>
        </authorList>
    </citation>
    <scope>NUCLEOTIDE SEQUENCE [LARGE SCALE GENOMIC DNA]</scope>
    <source>
        <strain evidence="2">KCTC 0769BP / MBEL55E</strain>
    </source>
</reference>
<organism evidence="1 2">
    <name type="scientific">Mannheimia succiniciproducens (strain KCTC 0769BP / MBEL55E)</name>
    <dbReference type="NCBI Taxonomy" id="221988"/>
    <lineage>
        <taxon>Bacteria</taxon>
        <taxon>Pseudomonadati</taxon>
        <taxon>Pseudomonadota</taxon>
        <taxon>Gammaproteobacteria</taxon>
        <taxon>Pasteurellales</taxon>
        <taxon>Pasteurellaceae</taxon>
        <taxon>Basfia</taxon>
    </lineage>
</organism>
<evidence type="ECO:0000313" key="1">
    <source>
        <dbReference type="EMBL" id="AAU38073.1"/>
    </source>
</evidence>
<sequence>MERLLARPVTKIRLPVKKPILKSYLVVEKSCVV</sequence>
<gene>
    <name evidence="1" type="ordered locus">MS1466</name>
</gene>
<dbReference type="STRING" id="221988.MS1466"/>
<proteinExistence type="predicted"/>
<evidence type="ECO:0000313" key="2">
    <source>
        <dbReference type="Proteomes" id="UP000000607"/>
    </source>
</evidence>
<protein>
    <submittedName>
        <fullName evidence="1">Uncharacterized protein</fullName>
    </submittedName>
</protein>
<dbReference type="KEGG" id="msu:MS1466"/>
<accession>Q65SI7</accession>
<dbReference type="EMBL" id="AE016827">
    <property type="protein sequence ID" value="AAU38073.1"/>
    <property type="molecule type" value="Genomic_DNA"/>
</dbReference>
<dbReference type="HOGENOM" id="CLU_3382604_0_0_6"/>
<dbReference type="AlphaFoldDB" id="Q65SI7"/>
<dbReference type="Proteomes" id="UP000000607">
    <property type="component" value="Chromosome"/>
</dbReference>
<name>Q65SI7_MANSM</name>
<keyword evidence="2" id="KW-1185">Reference proteome</keyword>